<evidence type="ECO:0000313" key="2">
    <source>
        <dbReference type="EnsemblPlants" id="Solyc07g017297.1.1"/>
    </source>
</evidence>
<accession>A0A3Q7H5C3</accession>
<reference evidence="2" key="2">
    <citation type="submission" date="2019-01" db="UniProtKB">
        <authorList>
            <consortium name="EnsemblPlants"/>
        </authorList>
    </citation>
    <scope>IDENTIFICATION</scope>
    <source>
        <strain evidence="2">cv. Heinz 1706</strain>
    </source>
</reference>
<reference evidence="2" key="1">
    <citation type="journal article" date="2012" name="Nature">
        <title>The tomato genome sequence provides insights into fleshy fruit evolution.</title>
        <authorList>
            <consortium name="Tomato Genome Consortium"/>
        </authorList>
    </citation>
    <scope>NUCLEOTIDE SEQUENCE [LARGE SCALE GENOMIC DNA]</scope>
    <source>
        <strain evidence="2">cv. Heinz 1706</strain>
    </source>
</reference>
<dbReference type="Proteomes" id="UP000004994">
    <property type="component" value="Chromosome 7"/>
</dbReference>
<proteinExistence type="predicted"/>
<feature type="compositionally biased region" description="Basic residues" evidence="1">
    <location>
        <begin position="49"/>
        <end position="69"/>
    </location>
</feature>
<dbReference type="InParanoid" id="A0A3Q7H5C3"/>
<organism evidence="2">
    <name type="scientific">Solanum lycopersicum</name>
    <name type="common">Tomato</name>
    <name type="synonym">Lycopersicon esculentum</name>
    <dbReference type="NCBI Taxonomy" id="4081"/>
    <lineage>
        <taxon>Eukaryota</taxon>
        <taxon>Viridiplantae</taxon>
        <taxon>Streptophyta</taxon>
        <taxon>Embryophyta</taxon>
        <taxon>Tracheophyta</taxon>
        <taxon>Spermatophyta</taxon>
        <taxon>Magnoliopsida</taxon>
        <taxon>eudicotyledons</taxon>
        <taxon>Gunneridae</taxon>
        <taxon>Pentapetalae</taxon>
        <taxon>asterids</taxon>
        <taxon>lamiids</taxon>
        <taxon>Solanales</taxon>
        <taxon>Solanaceae</taxon>
        <taxon>Solanoideae</taxon>
        <taxon>Solaneae</taxon>
        <taxon>Solanum</taxon>
        <taxon>Solanum subgen. Lycopersicon</taxon>
    </lineage>
</organism>
<protein>
    <submittedName>
        <fullName evidence="2">Uncharacterized protein</fullName>
    </submittedName>
</protein>
<evidence type="ECO:0000313" key="3">
    <source>
        <dbReference type="Proteomes" id="UP000004994"/>
    </source>
</evidence>
<dbReference type="Gramene" id="Solyc07g017297.1.1">
    <property type="protein sequence ID" value="Solyc07g017297.1.1"/>
    <property type="gene ID" value="Solyc07g017297.1"/>
</dbReference>
<keyword evidence="3" id="KW-1185">Reference proteome</keyword>
<feature type="compositionally biased region" description="Polar residues" evidence="1">
    <location>
        <begin position="24"/>
        <end position="33"/>
    </location>
</feature>
<dbReference type="AlphaFoldDB" id="A0A3Q7H5C3"/>
<feature type="region of interest" description="Disordered" evidence="1">
    <location>
        <begin position="1"/>
        <end position="82"/>
    </location>
</feature>
<evidence type="ECO:0000256" key="1">
    <source>
        <dbReference type="SAM" id="MobiDB-lite"/>
    </source>
</evidence>
<sequence length="104" mass="11839">MDIPESVSYPTSSPQAHAHPDITSPDTETSSPIIPNKKRKTKSGEAKPYHRRPARGRKIVAFVQKKRKTKSGEAKPYHRRPARGRKIVAFVQVIVFWDFVNDCQ</sequence>
<name>A0A3Q7H5C3_SOLLC</name>
<dbReference type="EnsemblPlants" id="Solyc07g017297.1.1">
    <property type="protein sequence ID" value="Solyc07g017297.1.1"/>
    <property type="gene ID" value="Solyc07g017297.1"/>
</dbReference>